<dbReference type="InterPro" id="IPR004220">
    <property type="entry name" value="5-COMe_2-OHmuconate_Isoase"/>
</dbReference>
<dbReference type="RefSeq" id="WP_141148929.1">
    <property type="nucleotide sequence ID" value="NZ_VHLG01000004.1"/>
</dbReference>
<keyword evidence="1" id="KW-0413">Isomerase</keyword>
<dbReference type="InterPro" id="IPR014347">
    <property type="entry name" value="Tautomerase/MIF_sf"/>
</dbReference>
<proteinExistence type="predicted"/>
<sequence length="129" mass="13759">MPHLAVEYSPGVSSRTEISALCRALHAAMIDTEIFPLAGIRVRAYCADFAIVADGLPENDFVAMTLAVGAGRPAEALKVAGDIIFAAAQSVLADLLSTTHFALSLEIRVIDPELSWKDTPIHTRLSGQK</sequence>
<dbReference type="Gene3D" id="3.30.429.10">
    <property type="entry name" value="Macrophage Migration Inhibitory Factor"/>
    <property type="match status" value="1"/>
</dbReference>
<keyword evidence="2" id="KW-1185">Reference proteome</keyword>
<dbReference type="PANTHER" id="PTHR37950:SF1">
    <property type="entry name" value="4-HYDROXYPHENYLACETATE CATABOLISM PROTEIN"/>
    <property type="match status" value="1"/>
</dbReference>
<dbReference type="GO" id="GO:0008704">
    <property type="term" value="F:5-carboxymethyl-2-hydroxymuconate delta-isomerase activity"/>
    <property type="evidence" value="ECO:0007669"/>
    <property type="project" value="InterPro"/>
</dbReference>
<reference evidence="1 2" key="1">
    <citation type="submission" date="2019-06" db="EMBL/GenBank/DDBJ databases">
        <authorList>
            <person name="Li M."/>
        </authorList>
    </citation>
    <scope>NUCLEOTIDE SEQUENCE [LARGE SCALE GENOMIC DNA]</scope>
    <source>
        <strain evidence="1 2">BGMRC2036</strain>
    </source>
</reference>
<accession>A0A506UGC8</accession>
<dbReference type="OrthoDB" id="9814215at2"/>
<dbReference type="PANTHER" id="PTHR37950">
    <property type="entry name" value="4-HYDROXYPHENYLACETATE CATABOLISM PROTEIN"/>
    <property type="match status" value="1"/>
</dbReference>
<dbReference type="EMBL" id="VHLG01000004">
    <property type="protein sequence ID" value="TPW31057.1"/>
    <property type="molecule type" value="Genomic_DNA"/>
</dbReference>
<dbReference type="AlphaFoldDB" id="A0A506UGC8"/>
<evidence type="ECO:0000313" key="2">
    <source>
        <dbReference type="Proteomes" id="UP000318801"/>
    </source>
</evidence>
<name>A0A506UGC8_9HYPH</name>
<gene>
    <name evidence="1" type="ORF">FJU08_10410</name>
</gene>
<dbReference type="SUPFAM" id="SSF55331">
    <property type="entry name" value="Tautomerase/MIF"/>
    <property type="match status" value="1"/>
</dbReference>
<dbReference type="Pfam" id="PF02962">
    <property type="entry name" value="CHMI"/>
    <property type="match status" value="1"/>
</dbReference>
<organism evidence="1 2">
    <name type="scientific">Martelella alba</name>
    <dbReference type="NCBI Taxonomy" id="2590451"/>
    <lineage>
        <taxon>Bacteria</taxon>
        <taxon>Pseudomonadati</taxon>
        <taxon>Pseudomonadota</taxon>
        <taxon>Alphaproteobacteria</taxon>
        <taxon>Hyphomicrobiales</taxon>
        <taxon>Aurantimonadaceae</taxon>
        <taxon>Martelella</taxon>
    </lineage>
</organism>
<dbReference type="CDD" id="cd00580">
    <property type="entry name" value="CHMI"/>
    <property type="match status" value="1"/>
</dbReference>
<protein>
    <submittedName>
        <fullName evidence="1">5-carboxymethyl-2-hydroxymuconate isomerase</fullName>
    </submittedName>
</protein>
<evidence type="ECO:0000313" key="1">
    <source>
        <dbReference type="EMBL" id="TPW31057.1"/>
    </source>
</evidence>
<comment type="caution">
    <text evidence="1">The sequence shown here is derived from an EMBL/GenBank/DDBJ whole genome shotgun (WGS) entry which is preliminary data.</text>
</comment>
<dbReference type="Proteomes" id="UP000318801">
    <property type="component" value="Unassembled WGS sequence"/>
</dbReference>